<dbReference type="GO" id="GO:0016757">
    <property type="term" value="F:glycosyltransferase activity"/>
    <property type="evidence" value="ECO:0007669"/>
    <property type="project" value="UniProtKB-KW"/>
</dbReference>
<dbReference type="SUPFAM" id="SSF53756">
    <property type="entry name" value="UDP-Glycosyltransferase/glycogen phosphorylase"/>
    <property type="match status" value="1"/>
</dbReference>
<evidence type="ECO:0000313" key="2">
    <source>
        <dbReference type="EMBL" id="MEC3875432.1"/>
    </source>
</evidence>
<protein>
    <submittedName>
        <fullName evidence="2">Glycosyltransferase</fullName>
        <ecNumber evidence="2">2.4.-.-</ecNumber>
    </submittedName>
</protein>
<dbReference type="InterPro" id="IPR001296">
    <property type="entry name" value="Glyco_trans_1"/>
</dbReference>
<keyword evidence="2" id="KW-0328">Glycosyltransferase</keyword>
<reference evidence="2 3" key="1">
    <citation type="submission" date="2024-01" db="EMBL/GenBank/DDBJ databases">
        <title>Chryseobacterium sp. T9W2-O.</title>
        <authorList>
            <person name="Maltman C."/>
        </authorList>
    </citation>
    <scope>NUCLEOTIDE SEQUENCE [LARGE SCALE GENOMIC DNA]</scope>
    <source>
        <strain evidence="2 3">T9W2-O</strain>
    </source>
</reference>
<dbReference type="EC" id="2.4.-.-" evidence="2"/>
<evidence type="ECO:0000313" key="3">
    <source>
        <dbReference type="Proteomes" id="UP001348397"/>
    </source>
</evidence>
<accession>A0ABU6HQU5</accession>
<dbReference type="Pfam" id="PF00534">
    <property type="entry name" value="Glycos_transf_1"/>
    <property type="match status" value="1"/>
</dbReference>
<gene>
    <name evidence="2" type="ORF">SOP96_06875</name>
</gene>
<keyword evidence="3" id="KW-1185">Reference proteome</keyword>
<feature type="domain" description="Glycosyl transferase family 1" evidence="1">
    <location>
        <begin position="218"/>
        <end position="388"/>
    </location>
</feature>
<name>A0ABU6HQU5_9FLAO</name>
<dbReference type="CDD" id="cd03801">
    <property type="entry name" value="GT4_PimA-like"/>
    <property type="match status" value="1"/>
</dbReference>
<dbReference type="RefSeq" id="WP_326320255.1">
    <property type="nucleotide sequence ID" value="NZ_JAYLAA010000023.1"/>
</dbReference>
<dbReference type="PANTHER" id="PTHR45947:SF3">
    <property type="entry name" value="SULFOQUINOVOSYL TRANSFERASE SQD2"/>
    <property type="match status" value="1"/>
</dbReference>
<comment type="caution">
    <text evidence="2">The sequence shown here is derived from an EMBL/GenBank/DDBJ whole genome shotgun (WGS) entry which is preliminary data.</text>
</comment>
<dbReference type="Proteomes" id="UP001348397">
    <property type="component" value="Unassembled WGS sequence"/>
</dbReference>
<dbReference type="InterPro" id="IPR050194">
    <property type="entry name" value="Glycosyltransferase_grp1"/>
</dbReference>
<dbReference type="EMBL" id="JAYLAA010000023">
    <property type="protein sequence ID" value="MEC3875432.1"/>
    <property type="molecule type" value="Genomic_DNA"/>
</dbReference>
<evidence type="ECO:0000259" key="1">
    <source>
        <dbReference type="Pfam" id="PF00534"/>
    </source>
</evidence>
<keyword evidence="2" id="KW-0808">Transferase</keyword>
<proteinExistence type="predicted"/>
<dbReference type="PANTHER" id="PTHR45947">
    <property type="entry name" value="SULFOQUINOVOSYL TRANSFERASE SQD2"/>
    <property type="match status" value="1"/>
</dbReference>
<organism evidence="2 3">
    <name type="scientific">Chryseobacterium salviniae</name>
    <dbReference type="NCBI Taxonomy" id="3101750"/>
    <lineage>
        <taxon>Bacteria</taxon>
        <taxon>Pseudomonadati</taxon>
        <taxon>Bacteroidota</taxon>
        <taxon>Flavobacteriia</taxon>
        <taxon>Flavobacteriales</taxon>
        <taxon>Weeksellaceae</taxon>
        <taxon>Chryseobacterium group</taxon>
        <taxon>Chryseobacterium</taxon>
    </lineage>
</organism>
<sequence length="411" mass="48051">MKTNQTILASCYAVNPYKGSEDAMGWNFICQIARFRKVIAITRENNRKNIEKYIAEHPNGIYRNITFLYFDLPYWMRFWKKGSRGALLYYYLWQKGIVSFIKKQKLEFDITHNVNFHNDWTPSFLWKLHKPMVWGPVGHHPLIPSQYLNMYSKTHFIKDRLTWIVKNFFWKFSSSLKNTIKHSGHIWCMNTSVPEKLNLSGNSYSLYPSVATEDFKQNEEIKLKTGFTVISVGRFVPLKGFDLTIRSFIEFISQLPEKDKAECKLILVGAGEQKALYESLIERSGMNDFIEIKEWVERKELMKLYDSASVFLFPSHEGAGMVVPEALCFGLPVICLQNEGPGEFINNSCGITVPKQNYKKTLEELSMALMRLYLDKPLRKKLSLGARKQYVEKFSWEKRGEHLNEIYSKMI</sequence>
<dbReference type="Gene3D" id="3.40.50.2000">
    <property type="entry name" value="Glycogen Phosphorylase B"/>
    <property type="match status" value="1"/>
</dbReference>